<feature type="domain" description="Heparinase II/III-like C-terminal" evidence="6">
    <location>
        <begin position="436"/>
        <end position="620"/>
    </location>
</feature>
<name>A0A926Q2H5_9FLAO</name>
<dbReference type="Pfam" id="PF16889">
    <property type="entry name" value="Hepar_II_III_N"/>
    <property type="match status" value="1"/>
</dbReference>
<gene>
    <name evidence="8" type="ORF">IBL28_01690</name>
</gene>
<keyword evidence="9" id="KW-1185">Reference proteome</keyword>
<dbReference type="InterPro" id="IPR012480">
    <property type="entry name" value="Hepar_II_III_C"/>
</dbReference>
<protein>
    <submittedName>
        <fullName evidence="8">Alginate lyase family protein</fullName>
    </submittedName>
</protein>
<dbReference type="Gene3D" id="1.50.10.100">
    <property type="entry name" value="Chondroitin AC/alginate lyase"/>
    <property type="match status" value="1"/>
</dbReference>
<evidence type="ECO:0000259" key="7">
    <source>
        <dbReference type="Pfam" id="PF16889"/>
    </source>
</evidence>
<proteinExistence type="predicted"/>
<dbReference type="PANTHER" id="PTHR39210:SF1">
    <property type="entry name" value="HEPARIN-SULFATE LYASE"/>
    <property type="match status" value="1"/>
</dbReference>
<dbReference type="GO" id="GO:0016829">
    <property type="term" value="F:lyase activity"/>
    <property type="evidence" value="ECO:0007669"/>
    <property type="project" value="UniProtKB-KW"/>
</dbReference>
<dbReference type="Gene3D" id="2.70.98.70">
    <property type="match status" value="1"/>
</dbReference>
<comment type="caution">
    <text evidence="8">The sequence shown here is derived from an EMBL/GenBank/DDBJ whole genome shotgun (WGS) entry which is preliminary data.</text>
</comment>
<dbReference type="SUPFAM" id="SSF48230">
    <property type="entry name" value="Chondroitin AC/alginate lyase"/>
    <property type="match status" value="1"/>
</dbReference>
<evidence type="ECO:0000256" key="5">
    <source>
        <dbReference type="SAM" id="SignalP"/>
    </source>
</evidence>
<evidence type="ECO:0000313" key="8">
    <source>
        <dbReference type="EMBL" id="MBC9794665.1"/>
    </source>
</evidence>
<keyword evidence="2 5" id="KW-0732">Signal</keyword>
<organism evidence="8 9">
    <name type="scientific">Sinomicrobium weinanense</name>
    <dbReference type="NCBI Taxonomy" id="2842200"/>
    <lineage>
        <taxon>Bacteria</taxon>
        <taxon>Pseudomonadati</taxon>
        <taxon>Bacteroidota</taxon>
        <taxon>Flavobacteriia</taxon>
        <taxon>Flavobacteriales</taxon>
        <taxon>Flavobacteriaceae</taxon>
        <taxon>Sinomicrobium</taxon>
    </lineage>
</organism>
<evidence type="ECO:0000313" key="9">
    <source>
        <dbReference type="Proteomes" id="UP000653730"/>
    </source>
</evidence>
<keyword evidence="4 8" id="KW-0456">Lyase</keyword>
<dbReference type="Pfam" id="PF07940">
    <property type="entry name" value="Hepar_II_III_C"/>
    <property type="match status" value="1"/>
</dbReference>
<dbReference type="GO" id="GO:0042597">
    <property type="term" value="C:periplasmic space"/>
    <property type="evidence" value="ECO:0007669"/>
    <property type="project" value="UniProtKB-SubCell"/>
</dbReference>
<dbReference type="AlphaFoldDB" id="A0A926Q2H5"/>
<dbReference type="PANTHER" id="PTHR39210">
    <property type="entry name" value="HEPARIN-SULFATE LYASE"/>
    <property type="match status" value="1"/>
</dbReference>
<accession>A0A926Q2H5</accession>
<feature type="signal peptide" evidence="5">
    <location>
        <begin position="1"/>
        <end position="21"/>
    </location>
</feature>
<dbReference type="InterPro" id="IPR031680">
    <property type="entry name" value="Hepar_II_III_N"/>
</dbReference>
<keyword evidence="3" id="KW-0574">Periplasm</keyword>
<evidence type="ECO:0000256" key="4">
    <source>
        <dbReference type="ARBA" id="ARBA00023239"/>
    </source>
</evidence>
<evidence type="ECO:0000259" key="6">
    <source>
        <dbReference type="Pfam" id="PF07940"/>
    </source>
</evidence>
<dbReference type="InterPro" id="IPR008929">
    <property type="entry name" value="Chondroitin_lyas"/>
</dbReference>
<dbReference type="RefSeq" id="WP_187963822.1">
    <property type="nucleotide sequence ID" value="NZ_JACVDC010000002.1"/>
</dbReference>
<comment type="subcellular location">
    <subcellularLocation>
        <location evidence="1">Periplasm</location>
    </subcellularLocation>
</comment>
<evidence type="ECO:0000256" key="3">
    <source>
        <dbReference type="ARBA" id="ARBA00022764"/>
    </source>
</evidence>
<evidence type="ECO:0000256" key="2">
    <source>
        <dbReference type="ARBA" id="ARBA00022729"/>
    </source>
</evidence>
<dbReference type="Proteomes" id="UP000653730">
    <property type="component" value="Unassembled WGS sequence"/>
</dbReference>
<sequence length="717" mass="84482">MNKLYTTLLLCIFFGLVKASAGPGDDIFKKLNPDNPSLKPVKAYYDQGELQHARKALLNIFRQKENLYIRVSPADRSYIRDHYKEEVRTSIKTADEVRDKYFLFRYEWDMEKTTEPYQFKKEIDWYAEPFGDEEWTFMLNRHRYWTDLGRAYFITGKEKYVKTFVEQVTHWIDQNPILESNQWKSWRRIEAGIRAENWIKTFELVKNSKHITPEFLEKFLNALYIHAEFIDQGYSRHSQMSNWGVLEFHGLFNLAAFLSEFRDAEKWQQSAIARLNTCIQNQILEDGTQWEQSPMYHNEVFHCYLNTILLSQRKNIALPETTLQKTRDMAYADIEWQKPNYHEPLLGDSDDNDLRALLTTAAIVFKDKTIKSRAHKELDYENFFVFGTKMQKEYRDMVIQEPDFLSAYQQSSGDLYSRSSWKEDAYYSSFHIKRLGGGHSHDNLLHFTLFAKGRDYLIDGGRYTYVNNKWRKYFKDNSAHNTLGVDGLPNSEYGSSWGNSYEARSEGAFTRITENYDYAEAINTAYLRLKDPVWMKRQMLYLKPDVWLLVDSFHGKEEHTYSSYFNFPDKQVEVRDGGLSTTLADHNLRIQPLNELSVRLEDAWWSPEYNFKTPVKRAELSKKEKGFASFITLLYFPEKDKLKYEKVPVYNRQDKIVPDNEAEAVKITLPGKEYTLVVAHRASKGLNTFLLVDDQVLSGEVILMEQEGDTRKIHVIK</sequence>
<reference evidence="8 9" key="1">
    <citation type="submission" date="2020-09" db="EMBL/GenBank/DDBJ databases">
        <title>Sinomicrobium weinanense sp. nov., a halophilic bacteria isolated from saline-alkali soil.</title>
        <authorList>
            <person name="Wu P."/>
            <person name="Ren H."/>
            <person name="Mei Y."/>
            <person name="Liang Y."/>
            <person name="Chen Z."/>
        </authorList>
    </citation>
    <scope>NUCLEOTIDE SEQUENCE [LARGE SCALE GENOMIC DNA]</scope>
    <source>
        <strain evidence="8 9">FJxs</strain>
    </source>
</reference>
<feature type="chain" id="PRO_5037341313" evidence="5">
    <location>
        <begin position="22"/>
        <end position="717"/>
    </location>
</feature>
<dbReference type="EMBL" id="JACVDC010000002">
    <property type="protein sequence ID" value="MBC9794665.1"/>
    <property type="molecule type" value="Genomic_DNA"/>
</dbReference>
<evidence type="ECO:0000256" key="1">
    <source>
        <dbReference type="ARBA" id="ARBA00004418"/>
    </source>
</evidence>
<feature type="domain" description="Heparin-sulfate lyase N-terminal" evidence="7">
    <location>
        <begin position="27"/>
        <end position="367"/>
    </location>
</feature>